<comment type="caution">
    <text evidence="2">The sequence shown here is derived from an EMBL/GenBank/DDBJ whole genome shotgun (WGS) entry which is preliminary data.</text>
</comment>
<protein>
    <submittedName>
        <fullName evidence="2">Phosphatidylserine/phosphatidylglycerophosphate/ cardiolipin synthase family protein</fullName>
    </submittedName>
</protein>
<dbReference type="GO" id="GO:0032049">
    <property type="term" value="P:cardiolipin biosynthetic process"/>
    <property type="evidence" value="ECO:0007669"/>
    <property type="project" value="UniProtKB-ARBA"/>
</dbReference>
<feature type="domain" description="PLD phosphodiesterase" evidence="1">
    <location>
        <begin position="106"/>
        <end position="133"/>
    </location>
</feature>
<dbReference type="CDD" id="cd09159">
    <property type="entry name" value="PLDc_ybhO_like_2"/>
    <property type="match status" value="1"/>
</dbReference>
<dbReference type="Gene3D" id="3.30.870.10">
    <property type="entry name" value="Endonuclease Chain A"/>
    <property type="match status" value="2"/>
</dbReference>
<proteinExistence type="predicted"/>
<dbReference type="PANTHER" id="PTHR21248:SF23">
    <property type="entry name" value="CARDIOLIPIN SYNTHASE B"/>
    <property type="match status" value="1"/>
</dbReference>
<dbReference type="CDD" id="cd09110">
    <property type="entry name" value="PLDc_CLS_1"/>
    <property type="match status" value="1"/>
</dbReference>
<gene>
    <name evidence="2" type="ORF">D6C00_05670</name>
</gene>
<dbReference type="SUPFAM" id="SSF56024">
    <property type="entry name" value="Phospholipase D/nuclease"/>
    <property type="match status" value="2"/>
</dbReference>
<dbReference type="InterPro" id="IPR025202">
    <property type="entry name" value="PLD-like_dom"/>
</dbReference>
<dbReference type="PROSITE" id="PS50035">
    <property type="entry name" value="PLD"/>
    <property type="match status" value="2"/>
</dbReference>
<keyword evidence="3" id="KW-1185">Reference proteome</keyword>
<name>A0A426QMR8_9GAMM</name>
<dbReference type="InterPro" id="IPR001736">
    <property type="entry name" value="PLipase_D/transphosphatidylase"/>
</dbReference>
<dbReference type="SMART" id="SM00155">
    <property type="entry name" value="PLDc"/>
    <property type="match status" value="2"/>
</dbReference>
<dbReference type="OrthoDB" id="9762009at2"/>
<reference evidence="2 3" key="1">
    <citation type="journal article" date="2010" name="Int. J. Syst. Evol. Microbiol.">
        <title>Thiohalobacter thiocyanaticus gen. nov., sp. nov., a moderately halophilic, sulfur-oxidizing gammaproteobacterium from hypersaline lakes, that utilizes thiocyanate.</title>
        <authorList>
            <person name="Sorokin D.Y."/>
            <person name="Kovaleva O.L."/>
            <person name="Tourova T.P."/>
            <person name="Muyzer G."/>
        </authorList>
    </citation>
    <scope>NUCLEOTIDE SEQUENCE [LARGE SCALE GENOMIC DNA]</scope>
    <source>
        <strain evidence="2 3">Hrh1</strain>
    </source>
</reference>
<evidence type="ECO:0000313" key="2">
    <source>
        <dbReference type="EMBL" id="RRQ23054.1"/>
    </source>
</evidence>
<dbReference type="GO" id="GO:0016020">
    <property type="term" value="C:membrane"/>
    <property type="evidence" value="ECO:0007669"/>
    <property type="project" value="TreeGrafter"/>
</dbReference>
<evidence type="ECO:0000313" key="3">
    <source>
        <dbReference type="Proteomes" id="UP000287798"/>
    </source>
</evidence>
<organism evidence="2 3">
    <name type="scientific">Thiohalobacter thiocyanaticus</name>
    <dbReference type="NCBI Taxonomy" id="585455"/>
    <lineage>
        <taxon>Bacteria</taxon>
        <taxon>Pseudomonadati</taxon>
        <taxon>Pseudomonadota</taxon>
        <taxon>Gammaproteobacteria</taxon>
        <taxon>Thiohalobacterales</taxon>
        <taxon>Thiohalobacteraceae</taxon>
        <taxon>Thiohalobacter</taxon>
    </lineage>
</organism>
<dbReference type="Pfam" id="PF13091">
    <property type="entry name" value="PLDc_2"/>
    <property type="match status" value="2"/>
</dbReference>
<dbReference type="EMBL" id="QZMU01000001">
    <property type="protein sequence ID" value="RRQ23054.1"/>
    <property type="molecule type" value="Genomic_DNA"/>
</dbReference>
<feature type="domain" description="PLD phosphodiesterase" evidence="1">
    <location>
        <begin position="277"/>
        <end position="303"/>
    </location>
</feature>
<dbReference type="AlphaFoldDB" id="A0A426QMR8"/>
<dbReference type="Proteomes" id="UP000287798">
    <property type="component" value="Unassembled WGS sequence"/>
</dbReference>
<dbReference type="PANTHER" id="PTHR21248">
    <property type="entry name" value="CARDIOLIPIN SYNTHASE"/>
    <property type="match status" value="1"/>
</dbReference>
<dbReference type="GO" id="GO:0008808">
    <property type="term" value="F:cardiolipin synthase activity"/>
    <property type="evidence" value="ECO:0007669"/>
    <property type="project" value="TreeGrafter"/>
</dbReference>
<accession>A0A426QMR8</accession>
<evidence type="ECO:0000259" key="1">
    <source>
        <dbReference type="PROSITE" id="PS50035"/>
    </source>
</evidence>
<sequence>MNLPWRTGNDFRLLIDGAAIFPAMLEAIRQARRSVWLETYLMESGHTAAAFITALRDAARRGVTVRVLLDDFGTRGLSRADKTALQTDGMRLHLYNPLNYGRLRRNLFRDHRKILVVDGELAFSGGWGITDAFSPDSPQPWRETGIQIRGPNAGDWARLFAANWGAGTGEVLPSDRPPSMAGGQRGRVASAMRRPYTEIKRHLLRRIRRCQHRLWLSTGYFVPPWKLRRALARAARRGRDVRLLLPGPLTDHPGVRFAGRRHYARLLRAGVRIFEYQPRILHQKVVLCDDWVSIGSSNLDRWNFRWNLEANQEIEDAAFKAEVTAMLDADLRHSEEIRLEDWLQRPRLERLREYVYGLIDQLSESAIRP</sequence>